<keyword evidence="1" id="KW-0472">Membrane</keyword>
<gene>
    <name evidence="2" type="ORF">S12H4_61335</name>
</gene>
<reference evidence="2" key="1">
    <citation type="journal article" date="2014" name="Front. Microbiol.">
        <title>High frequency of phylogenetically diverse reductive dehalogenase-homologous genes in deep subseafloor sedimentary metagenomes.</title>
        <authorList>
            <person name="Kawai M."/>
            <person name="Futagami T."/>
            <person name="Toyoda A."/>
            <person name="Takaki Y."/>
            <person name="Nishi S."/>
            <person name="Hori S."/>
            <person name="Arai W."/>
            <person name="Tsubouchi T."/>
            <person name="Morono Y."/>
            <person name="Uchiyama I."/>
            <person name="Ito T."/>
            <person name="Fujiyama A."/>
            <person name="Inagaki F."/>
            <person name="Takami H."/>
        </authorList>
    </citation>
    <scope>NUCLEOTIDE SEQUENCE</scope>
    <source>
        <strain evidence="2">Expedition CK06-06</strain>
    </source>
</reference>
<organism evidence="2">
    <name type="scientific">marine sediment metagenome</name>
    <dbReference type="NCBI Taxonomy" id="412755"/>
    <lineage>
        <taxon>unclassified sequences</taxon>
        <taxon>metagenomes</taxon>
        <taxon>ecological metagenomes</taxon>
    </lineage>
</organism>
<keyword evidence="1" id="KW-1133">Transmembrane helix</keyword>
<accession>X1VKK2</accession>
<feature type="transmembrane region" description="Helical" evidence="1">
    <location>
        <begin position="6"/>
        <end position="25"/>
    </location>
</feature>
<protein>
    <submittedName>
        <fullName evidence="2">Uncharacterized protein</fullName>
    </submittedName>
</protein>
<dbReference type="AlphaFoldDB" id="X1VKK2"/>
<evidence type="ECO:0000313" key="2">
    <source>
        <dbReference type="EMBL" id="GAJ19677.1"/>
    </source>
</evidence>
<keyword evidence="1" id="KW-0812">Transmembrane</keyword>
<name>X1VKK2_9ZZZZ</name>
<dbReference type="EMBL" id="BARW01040677">
    <property type="protein sequence ID" value="GAJ19677.1"/>
    <property type="molecule type" value="Genomic_DNA"/>
</dbReference>
<proteinExistence type="predicted"/>
<comment type="caution">
    <text evidence="2">The sequence shown here is derived from an EMBL/GenBank/DDBJ whole genome shotgun (WGS) entry which is preliminary data.</text>
</comment>
<feature type="non-terminal residue" evidence="2">
    <location>
        <position position="32"/>
    </location>
</feature>
<sequence>MDMFCAIYDIIGLGVAIYMLFKHTLKEHKGFR</sequence>
<evidence type="ECO:0000256" key="1">
    <source>
        <dbReference type="SAM" id="Phobius"/>
    </source>
</evidence>